<evidence type="ECO:0000313" key="4">
    <source>
        <dbReference type="Proteomes" id="UP000281192"/>
    </source>
</evidence>
<protein>
    <submittedName>
        <fullName evidence="2">Uncharacterized protein</fullName>
    </submittedName>
</protein>
<reference evidence="1 4" key="2">
    <citation type="submission" date="2018-01" db="EMBL/GenBank/DDBJ databases">
        <title>Complete genome sequence of Caulobacter flavus RHGG3.</title>
        <authorList>
            <person name="Yang E."/>
        </authorList>
    </citation>
    <scope>NUCLEOTIDE SEQUENCE [LARGE SCALE GENOMIC DNA]</scope>
    <source>
        <strain evidence="1 4">RHGG3</strain>
    </source>
</reference>
<proteinExistence type="predicted"/>
<name>A0A2N5CVL5_9CAUL</name>
<accession>A0A2N5CVL5</accession>
<dbReference type="RefSeq" id="WP_101712581.1">
    <property type="nucleotide sequence ID" value="NZ_CP026100.1"/>
</dbReference>
<organism evidence="2 3">
    <name type="scientific">Caulobacter flavus</name>
    <dbReference type="NCBI Taxonomy" id="1679497"/>
    <lineage>
        <taxon>Bacteria</taxon>
        <taxon>Pseudomonadati</taxon>
        <taxon>Pseudomonadota</taxon>
        <taxon>Alphaproteobacteria</taxon>
        <taxon>Caulobacterales</taxon>
        <taxon>Caulobacteraceae</taxon>
        <taxon>Caulobacter</taxon>
    </lineage>
</organism>
<evidence type="ECO:0000313" key="1">
    <source>
        <dbReference type="EMBL" id="AYV46937.1"/>
    </source>
</evidence>
<dbReference type="EMBL" id="PJRQ01000015">
    <property type="protein sequence ID" value="PLR17848.1"/>
    <property type="molecule type" value="Genomic_DNA"/>
</dbReference>
<sequence length="100" mass="11667">MWLLALCLSLALPRQEDELLRMHIAPSTWATALSEFDGKPVKRRDVAAIMCVGREPRSMMCGWKQRSRGRWVQYSQYADLSENHVRLLPGERVREAARRR</sequence>
<dbReference type="Proteomes" id="UP000281192">
    <property type="component" value="Chromosome"/>
</dbReference>
<reference evidence="2 3" key="1">
    <citation type="submission" date="2017-12" db="EMBL/GenBank/DDBJ databases">
        <title>The genome sequence of Caulobacter flavus CGMCC1 15093.</title>
        <authorList>
            <person name="Gao J."/>
            <person name="Mao X."/>
            <person name="Sun J."/>
        </authorList>
    </citation>
    <scope>NUCLEOTIDE SEQUENCE [LARGE SCALE GENOMIC DNA]</scope>
    <source>
        <strain evidence="2 3">CGMCC1 15093</strain>
    </source>
</reference>
<dbReference type="AlphaFoldDB" id="A0A2N5CVL5"/>
<dbReference type="EMBL" id="CP026100">
    <property type="protein sequence ID" value="AYV46937.1"/>
    <property type="molecule type" value="Genomic_DNA"/>
</dbReference>
<dbReference type="Proteomes" id="UP000234483">
    <property type="component" value="Unassembled WGS sequence"/>
</dbReference>
<gene>
    <name evidence="1" type="ORF">C1707_12055</name>
    <name evidence="2" type="ORF">CFHF_08475</name>
</gene>
<dbReference type="KEGG" id="cfh:C1707_12055"/>
<evidence type="ECO:0000313" key="3">
    <source>
        <dbReference type="Proteomes" id="UP000234483"/>
    </source>
</evidence>
<evidence type="ECO:0000313" key="2">
    <source>
        <dbReference type="EMBL" id="PLR17848.1"/>
    </source>
</evidence>
<keyword evidence="4" id="KW-1185">Reference proteome</keyword>